<dbReference type="RefSeq" id="WP_144979843.1">
    <property type="nucleotide sequence ID" value="NZ_CP037920.1"/>
</dbReference>
<evidence type="ECO:0000313" key="2">
    <source>
        <dbReference type="EMBL" id="QDT94696.1"/>
    </source>
</evidence>
<dbReference type="PANTHER" id="PTHR10683:SF36">
    <property type="entry name" value="TRANSALDOLASE"/>
    <property type="match status" value="1"/>
</dbReference>
<name>A0A517VNV1_9PLAN</name>
<evidence type="ECO:0000256" key="1">
    <source>
        <dbReference type="ARBA" id="ARBA00023270"/>
    </source>
</evidence>
<dbReference type="Pfam" id="PF00923">
    <property type="entry name" value="TAL_FSA"/>
    <property type="match status" value="1"/>
</dbReference>
<dbReference type="Proteomes" id="UP000318704">
    <property type="component" value="Chromosome"/>
</dbReference>
<dbReference type="KEGG" id="gaw:V144x_01270"/>
<accession>A0A517VNV1</accession>
<sequence length="220" mass="24498">MKLFLDSAITDEIKHSLEYWDLDGLTTNPKHINNSGKPFLKVIEEIAELFTGTDKPVSVEVDPHVTDWEQIVEQGIQLSKMSPNFVVKVGASEEGFKAIRELTKQGIRTNATLIFSVAQAWHAARAGAYFISPFIGWKENYGDSTTEFILEVAEMLERHQYDSQIIAAAIRNARQIADVALAGAHCVTAGLVVYQDSMQNPYTVHGEKVFQNAWDATPKS</sequence>
<keyword evidence="1" id="KW-0704">Schiff base</keyword>
<protein>
    <submittedName>
        <fullName evidence="2">Putative transaldolase</fullName>
        <ecNumber evidence="2">2.2.1.2</ecNumber>
    </submittedName>
</protein>
<keyword evidence="2" id="KW-0808">Transferase</keyword>
<dbReference type="GO" id="GO:0005975">
    <property type="term" value="P:carbohydrate metabolic process"/>
    <property type="evidence" value="ECO:0007669"/>
    <property type="project" value="InterPro"/>
</dbReference>
<dbReference type="SUPFAM" id="SSF51569">
    <property type="entry name" value="Aldolase"/>
    <property type="match status" value="1"/>
</dbReference>
<reference evidence="2 3" key="1">
    <citation type="submission" date="2019-03" db="EMBL/GenBank/DDBJ databases">
        <title>Deep-cultivation of Planctomycetes and their phenomic and genomic characterization uncovers novel biology.</title>
        <authorList>
            <person name="Wiegand S."/>
            <person name="Jogler M."/>
            <person name="Boedeker C."/>
            <person name="Pinto D."/>
            <person name="Vollmers J."/>
            <person name="Rivas-Marin E."/>
            <person name="Kohn T."/>
            <person name="Peeters S.H."/>
            <person name="Heuer A."/>
            <person name="Rast P."/>
            <person name="Oberbeckmann S."/>
            <person name="Bunk B."/>
            <person name="Jeske O."/>
            <person name="Meyerdierks A."/>
            <person name="Storesund J.E."/>
            <person name="Kallscheuer N."/>
            <person name="Luecker S."/>
            <person name="Lage O.M."/>
            <person name="Pohl T."/>
            <person name="Merkel B.J."/>
            <person name="Hornburger P."/>
            <person name="Mueller R.-W."/>
            <person name="Bruemmer F."/>
            <person name="Labrenz M."/>
            <person name="Spormann A.M."/>
            <person name="Op den Camp H."/>
            <person name="Overmann J."/>
            <person name="Amann R."/>
            <person name="Jetten M.S.M."/>
            <person name="Mascher T."/>
            <person name="Medema M.H."/>
            <person name="Devos D.P."/>
            <person name="Kaster A.-K."/>
            <person name="Ovreas L."/>
            <person name="Rohde M."/>
            <person name="Galperin M.Y."/>
            <person name="Jogler C."/>
        </authorList>
    </citation>
    <scope>NUCLEOTIDE SEQUENCE [LARGE SCALE GENOMIC DNA]</scope>
    <source>
        <strain evidence="2 3">V144</strain>
    </source>
</reference>
<dbReference type="Gene3D" id="3.20.20.70">
    <property type="entry name" value="Aldolase class I"/>
    <property type="match status" value="1"/>
</dbReference>
<gene>
    <name evidence="2" type="primary">tal_1</name>
    <name evidence="2" type="ORF">V144x_01270</name>
</gene>
<proteinExistence type="predicted"/>
<dbReference type="InterPro" id="IPR013785">
    <property type="entry name" value="Aldolase_TIM"/>
</dbReference>
<dbReference type="PANTHER" id="PTHR10683">
    <property type="entry name" value="TRANSALDOLASE"/>
    <property type="match status" value="1"/>
</dbReference>
<dbReference type="InterPro" id="IPR001585">
    <property type="entry name" value="TAL/FSA"/>
</dbReference>
<dbReference type="EMBL" id="CP037920">
    <property type="protein sequence ID" value="QDT94696.1"/>
    <property type="molecule type" value="Genomic_DNA"/>
</dbReference>
<dbReference type="AlphaFoldDB" id="A0A517VNV1"/>
<evidence type="ECO:0000313" key="3">
    <source>
        <dbReference type="Proteomes" id="UP000318704"/>
    </source>
</evidence>
<organism evidence="2 3">
    <name type="scientific">Gimesia aquarii</name>
    <dbReference type="NCBI Taxonomy" id="2527964"/>
    <lineage>
        <taxon>Bacteria</taxon>
        <taxon>Pseudomonadati</taxon>
        <taxon>Planctomycetota</taxon>
        <taxon>Planctomycetia</taxon>
        <taxon>Planctomycetales</taxon>
        <taxon>Planctomycetaceae</taxon>
        <taxon>Gimesia</taxon>
    </lineage>
</organism>
<dbReference type="EC" id="2.2.1.2" evidence="2"/>
<dbReference type="GO" id="GO:0004801">
    <property type="term" value="F:transaldolase activity"/>
    <property type="evidence" value="ECO:0007669"/>
    <property type="project" value="UniProtKB-EC"/>
</dbReference>